<evidence type="ECO:0000313" key="1">
    <source>
        <dbReference type="EMBL" id="GIG48759.1"/>
    </source>
</evidence>
<evidence type="ECO:0000313" key="2">
    <source>
        <dbReference type="Proteomes" id="UP000660611"/>
    </source>
</evidence>
<protein>
    <recommendedName>
        <fullName evidence="3">DUF1579 domain-containing protein</fullName>
    </recommendedName>
</protein>
<dbReference type="Proteomes" id="UP000660611">
    <property type="component" value="Unassembled WGS sequence"/>
</dbReference>
<dbReference type="EMBL" id="BONQ01000108">
    <property type="protein sequence ID" value="GIG48759.1"/>
    <property type="molecule type" value="Genomic_DNA"/>
</dbReference>
<keyword evidence="2" id="KW-1185">Reference proteome</keyword>
<reference evidence="1" key="1">
    <citation type="submission" date="2021-01" db="EMBL/GenBank/DDBJ databases">
        <title>Whole genome shotgun sequence of Dactylosporangium siamense NBRC 106093.</title>
        <authorList>
            <person name="Komaki H."/>
            <person name="Tamura T."/>
        </authorList>
    </citation>
    <scope>NUCLEOTIDE SEQUENCE</scope>
    <source>
        <strain evidence="1">NBRC 106093</strain>
    </source>
</reference>
<proteinExistence type="predicted"/>
<dbReference type="AlphaFoldDB" id="A0A919UAQ5"/>
<dbReference type="RefSeq" id="WP_203850462.1">
    <property type="nucleotide sequence ID" value="NZ_BAAAVW010000023.1"/>
</dbReference>
<name>A0A919UAQ5_9ACTN</name>
<comment type="caution">
    <text evidence="1">The sequence shown here is derived from an EMBL/GenBank/DDBJ whole genome shotgun (WGS) entry which is preliminary data.</text>
</comment>
<accession>A0A919UAQ5</accession>
<organism evidence="1 2">
    <name type="scientific">Dactylosporangium siamense</name>
    <dbReference type="NCBI Taxonomy" id="685454"/>
    <lineage>
        <taxon>Bacteria</taxon>
        <taxon>Bacillati</taxon>
        <taxon>Actinomycetota</taxon>
        <taxon>Actinomycetes</taxon>
        <taxon>Micromonosporales</taxon>
        <taxon>Micromonosporaceae</taxon>
        <taxon>Dactylosporangium</taxon>
    </lineage>
</organism>
<gene>
    <name evidence="1" type="ORF">Dsi01nite_068000</name>
</gene>
<evidence type="ECO:0008006" key="3">
    <source>
        <dbReference type="Google" id="ProtNLM"/>
    </source>
</evidence>
<sequence>MDDELQRLGRLAGTWKVTGGATGTTTYEWLDGGHFLIQRGVLDHDGHRVSMTEIIGREHRFGEEPGTEIKARAYDADGNTLDYVYDLDGDTLTIWGGFKGSPGYFRGTFDATGDVLIGDWVWPGGGYHAEMERIA</sequence>